<dbReference type="EMBL" id="QEWP01000003">
    <property type="protein sequence ID" value="PWE00251.1"/>
    <property type="molecule type" value="Genomic_DNA"/>
</dbReference>
<gene>
    <name evidence="3" type="ORF">DDZ16_04730</name>
</gene>
<dbReference type="InterPro" id="IPR055087">
    <property type="entry name" value="GldL-like_N"/>
</dbReference>
<dbReference type="NCBIfam" id="TIGR03513">
    <property type="entry name" value="GldL_gliding"/>
    <property type="match status" value="1"/>
</dbReference>
<feature type="transmembrane region" description="Helical" evidence="1">
    <location>
        <begin position="15"/>
        <end position="33"/>
    </location>
</feature>
<keyword evidence="4" id="KW-1185">Reference proteome</keyword>
<feature type="domain" description="Gliding motility protein GldL-like N-terminal" evidence="2">
    <location>
        <begin position="19"/>
        <end position="78"/>
    </location>
</feature>
<dbReference type="Pfam" id="PF22827">
    <property type="entry name" value="GldL_N"/>
    <property type="match status" value="1"/>
</dbReference>
<keyword evidence="1" id="KW-0472">Membrane</keyword>
<dbReference type="RefSeq" id="WP_109263291.1">
    <property type="nucleotide sequence ID" value="NZ_QEWP01000003.1"/>
</dbReference>
<dbReference type="InterPro" id="IPR019852">
    <property type="entry name" value="Motility-assoc_prot_GldL"/>
</dbReference>
<keyword evidence="1" id="KW-1133">Transmembrane helix</keyword>
<sequence length="325" mass="34486">MGLSEFVQSPAYKKVMGKVYGFGAALVLAGALFKIQHYPGAGLMLLIGMGTEIVIFALSAFEPPHEMPDWSLVYPELVGLDPKEEGRHQGGGGTGGGSDLAALIESGTLEPEVVEKLSQGIKKLTATTGQLSDLSDASFATESYLQSMKMASESVNKLSNSQSKSVQEVEALSNSYKETAQKVSEGGAKLAENMVNAGSSISKDIQNSGQELANSYKSLSQLMAGNADQLASHSENYNQNLGEANKQLSAINSVYEMQLKSFSAQMEASKNVTGQLNAIHEELGKSVDDAKAYKEEVGKLNQTIGELNTIYGNMLSAMNMGSSKS</sequence>
<dbReference type="AlphaFoldDB" id="A0A2U2BB12"/>
<proteinExistence type="predicted"/>
<protein>
    <submittedName>
        <fullName evidence="3">Gliding motility protein GldL</fullName>
    </submittedName>
</protein>
<accession>A0A2U2BB12</accession>
<evidence type="ECO:0000313" key="3">
    <source>
        <dbReference type="EMBL" id="PWE00251.1"/>
    </source>
</evidence>
<evidence type="ECO:0000313" key="4">
    <source>
        <dbReference type="Proteomes" id="UP000244956"/>
    </source>
</evidence>
<feature type="transmembrane region" description="Helical" evidence="1">
    <location>
        <begin position="40"/>
        <end position="61"/>
    </location>
</feature>
<reference evidence="3 4" key="1">
    <citation type="submission" date="2018-05" db="EMBL/GenBank/DDBJ databases">
        <title>Marinilabilia rubrum sp. nov., isolated from saltern sediment.</title>
        <authorList>
            <person name="Zhang R."/>
        </authorList>
    </citation>
    <scope>NUCLEOTIDE SEQUENCE [LARGE SCALE GENOMIC DNA]</scope>
    <source>
        <strain evidence="3 4">WTE16</strain>
    </source>
</reference>
<dbReference type="Proteomes" id="UP000244956">
    <property type="component" value="Unassembled WGS sequence"/>
</dbReference>
<dbReference type="Gene3D" id="1.20.58.60">
    <property type="match status" value="1"/>
</dbReference>
<evidence type="ECO:0000259" key="2">
    <source>
        <dbReference type="Pfam" id="PF22827"/>
    </source>
</evidence>
<name>A0A2U2BB12_9BACT</name>
<organism evidence="3 4">
    <name type="scientific">Marinilabilia rubra</name>
    <dbReference type="NCBI Taxonomy" id="2162893"/>
    <lineage>
        <taxon>Bacteria</taxon>
        <taxon>Pseudomonadati</taxon>
        <taxon>Bacteroidota</taxon>
        <taxon>Bacteroidia</taxon>
        <taxon>Marinilabiliales</taxon>
        <taxon>Marinilabiliaceae</taxon>
        <taxon>Marinilabilia</taxon>
    </lineage>
</organism>
<comment type="caution">
    <text evidence="3">The sequence shown here is derived from an EMBL/GenBank/DDBJ whole genome shotgun (WGS) entry which is preliminary data.</text>
</comment>
<keyword evidence="1" id="KW-0812">Transmembrane</keyword>
<dbReference type="OrthoDB" id="1466660at2"/>
<evidence type="ECO:0000256" key="1">
    <source>
        <dbReference type="SAM" id="Phobius"/>
    </source>
</evidence>